<feature type="domain" description="HTH merR-type" evidence="2">
    <location>
        <begin position="1"/>
        <end position="68"/>
    </location>
</feature>
<evidence type="ECO:0000313" key="4">
    <source>
        <dbReference type="Proteomes" id="UP000254123"/>
    </source>
</evidence>
<dbReference type="STRING" id="1123034.GCA_000685805_02407"/>
<proteinExistence type="predicted"/>
<dbReference type="InterPro" id="IPR009061">
    <property type="entry name" value="DNA-bd_dom_put_sf"/>
</dbReference>
<dbReference type="PANTHER" id="PTHR30204:SF97">
    <property type="entry name" value="MERR FAMILY REGULATORY PROTEIN"/>
    <property type="match status" value="1"/>
</dbReference>
<dbReference type="InterPro" id="IPR000551">
    <property type="entry name" value="MerR-type_HTH_dom"/>
</dbReference>
<dbReference type="AlphaFoldDB" id="A0A379LJP0"/>
<dbReference type="GO" id="GO:0003700">
    <property type="term" value="F:DNA-binding transcription factor activity"/>
    <property type="evidence" value="ECO:0007669"/>
    <property type="project" value="InterPro"/>
</dbReference>
<keyword evidence="1" id="KW-0238">DNA-binding</keyword>
<evidence type="ECO:0000313" key="3">
    <source>
        <dbReference type="EMBL" id="SUD90830.1"/>
    </source>
</evidence>
<dbReference type="InterPro" id="IPR047057">
    <property type="entry name" value="MerR_fam"/>
</dbReference>
<protein>
    <submittedName>
        <fullName evidence="3">Mercuric resistance operon regulatory protein</fullName>
    </submittedName>
</protein>
<reference evidence="3 4" key="1">
    <citation type="submission" date="2018-06" db="EMBL/GenBank/DDBJ databases">
        <authorList>
            <consortium name="Pathogen Informatics"/>
            <person name="Doyle S."/>
        </authorList>
    </citation>
    <scope>NUCLEOTIDE SEQUENCE [LARGE SCALE GENOMIC DNA]</scope>
    <source>
        <strain evidence="3 4">NCTC10526</strain>
    </source>
</reference>
<dbReference type="PANTHER" id="PTHR30204">
    <property type="entry name" value="REDOX-CYCLING DRUG-SENSING TRANSCRIPTIONAL ACTIVATOR SOXR"/>
    <property type="match status" value="1"/>
</dbReference>
<dbReference type="SUPFAM" id="SSF46955">
    <property type="entry name" value="Putative DNA-binding domain"/>
    <property type="match status" value="1"/>
</dbReference>
<gene>
    <name evidence="3" type="primary">merR1</name>
    <name evidence="3" type="ORF">NCTC10526_01176</name>
</gene>
<evidence type="ECO:0000259" key="2">
    <source>
        <dbReference type="PROSITE" id="PS50937"/>
    </source>
</evidence>
<dbReference type="GO" id="GO:0003677">
    <property type="term" value="F:DNA binding"/>
    <property type="evidence" value="ECO:0007669"/>
    <property type="project" value="UniProtKB-KW"/>
</dbReference>
<sequence length="126" mass="14553">MDIGEVARRTGLTPATLRYYEKFGLIQSVGRSGLRRVFHNNVVVKLKLIILLKDNCFTLQEIKEMSDRDEVDRQFLLAKTKELNRRVEELTVVCDTLSHIVQCPEQDVFDCDSFQHLLNKKGVSEV</sequence>
<dbReference type="EMBL" id="UGVC01000001">
    <property type="protein sequence ID" value="SUD90830.1"/>
    <property type="molecule type" value="Genomic_DNA"/>
</dbReference>
<name>A0A379LJP0_9GAMM</name>
<evidence type="ECO:0000256" key="1">
    <source>
        <dbReference type="ARBA" id="ARBA00023125"/>
    </source>
</evidence>
<organism evidence="3 4">
    <name type="scientific">Psychrobacter phenylpyruvicus</name>
    <dbReference type="NCBI Taxonomy" id="29432"/>
    <lineage>
        <taxon>Bacteria</taxon>
        <taxon>Pseudomonadati</taxon>
        <taxon>Pseudomonadota</taxon>
        <taxon>Gammaproteobacteria</taxon>
        <taxon>Moraxellales</taxon>
        <taxon>Moraxellaceae</taxon>
        <taxon>Psychrobacter</taxon>
    </lineage>
</organism>
<dbReference type="RefSeq" id="WP_028859841.1">
    <property type="nucleotide sequence ID" value="NZ_CAJHAQ010000001.1"/>
</dbReference>
<dbReference type="Pfam" id="PF13411">
    <property type="entry name" value="MerR_1"/>
    <property type="match status" value="1"/>
</dbReference>
<dbReference type="PROSITE" id="PS50937">
    <property type="entry name" value="HTH_MERR_2"/>
    <property type="match status" value="1"/>
</dbReference>
<dbReference type="Gene3D" id="1.10.1660.10">
    <property type="match status" value="1"/>
</dbReference>
<dbReference type="Proteomes" id="UP000254123">
    <property type="component" value="Unassembled WGS sequence"/>
</dbReference>
<dbReference type="SMART" id="SM00422">
    <property type="entry name" value="HTH_MERR"/>
    <property type="match status" value="1"/>
</dbReference>
<keyword evidence="4" id="KW-1185">Reference proteome</keyword>
<dbReference type="PROSITE" id="PS00552">
    <property type="entry name" value="HTH_MERR_1"/>
    <property type="match status" value="1"/>
</dbReference>
<accession>A0A379LJP0</accession>